<dbReference type="PROSITE" id="PS50112">
    <property type="entry name" value="PAS"/>
    <property type="match status" value="1"/>
</dbReference>
<dbReference type="InterPro" id="IPR036890">
    <property type="entry name" value="HATPase_C_sf"/>
</dbReference>
<dbReference type="SMART" id="SM00065">
    <property type="entry name" value="GAF"/>
    <property type="match status" value="1"/>
</dbReference>
<feature type="domain" description="Histidine kinase" evidence="9">
    <location>
        <begin position="585"/>
        <end position="810"/>
    </location>
</feature>
<accession>A0A2W7QL50</accession>
<name>A0A2W7QL50_9RHOB</name>
<feature type="domain" description="PAS" evidence="11">
    <location>
        <begin position="321"/>
        <end position="366"/>
    </location>
</feature>
<dbReference type="GO" id="GO:0005524">
    <property type="term" value="F:ATP binding"/>
    <property type="evidence" value="ECO:0007669"/>
    <property type="project" value="UniProtKB-KW"/>
</dbReference>
<dbReference type="RefSeq" id="WP_071471015.1">
    <property type="nucleotide sequence ID" value="NZ_QKZQ01000010.1"/>
</dbReference>
<dbReference type="NCBIfam" id="TIGR00229">
    <property type="entry name" value="sensory_box"/>
    <property type="match status" value="1"/>
</dbReference>
<dbReference type="Proteomes" id="UP000249364">
    <property type="component" value="Unassembled WGS sequence"/>
</dbReference>
<dbReference type="InterPro" id="IPR003594">
    <property type="entry name" value="HATPase_dom"/>
</dbReference>
<keyword evidence="5" id="KW-0418">Kinase</keyword>
<evidence type="ECO:0000256" key="1">
    <source>
        <dbReference type="ARBA" id="ARBA00000085"/>
    </source>
</evidence>
<dbReference type="PANTHER" id="PTHR43065:SF46">
    <property type="entry name" value="C4-DICARBOXYLATE TRANSPORT SENSOR PROTEIN DCTB"/>
    <property type="match status" value="1"/>
</dbReference>
<dbReference type="InterPro" id="IPR001789">
    <property type="entry name" value="Sig_transdc_resp-reg_receiver"/>
</dbReference>
<evidence type="ECO:0000256" key="8">
    <source>
        <dbReference type="PROSITE-ProRule" id="PRU00169"/>
    </source>
</evidence>
<keyword evidence="14" id="KW-1185">Reference proteome</keyword>
<comment type="caution">
    <text evidence="13">The sequence shown here is derived from an EMBL/GenBank/DDBJ whole genome shotgun (WGS) entry which is preliminary data.</text>
</comment>
<dbReference type="Gene3D" id="3.30.450.40">
    <property type="match status" value="1"/>
</dbReference>
<feature type="domain" description="PAC" evidence="12">
    <location>
        <begin position="395"/>
        <end position="447"/>
    </location>
</feature>
<dbReference type="GO" id="GO:0000160">
    <property type="term" value="P:phosphorelay signal transduction system"/>
    <property type="evidence" value="ECO:0007669"/>
    <property type="project" value="UniProtKB-KW"/>
</dbReference>
<dbReference type="STRING" id="121821.GCA_001870675_03235"/>
<proteinExistence type="predicted"/>
<feature type="domain" description="Response regulatory" evidence="10">
    <location>
        <begin position="832"/>
        <end position="945"/>
    </location>
</feature>
<dbReference type="SMART" id="SM00091">
    <property type="entry name" value="PAS"/>
    <property type="match status" value="2"/>
</dbReference>
<dbReference type="Gene3D" id="3.30.565.10">
    <property type="entry name" value="Histidine kinase-like ATPase, C-terminal domain"/>
    <property type="match status" value="1"/>
</dbReference>
<dbReference type="PRINTS" id="PR00344">
    <property type="entry name" value="BCTRLSENSOR"/>
</dbReference>
<dbReference type="InterPro" id="IPR005467">
    <property type="entry name" value="His_kinase_dom"/>
</dbReference>
<dbReference type="SMART" id="SM00387">
    <property type="entry name" value="HATPase_c"/>
    <property type="match status" value="1"/>
</dbReference>
<keyword evidence="3" id="KW-0808">Transferase</keyword>
<keyword evidence="7" id="KW-0902">Two-component regulatory system</keyword>
<evidence type="ECO:0000256" key="5">
    <source>
        <dbReference type="ARBA" id="ARBA00022777"/>
    </source>
</evidence>
<evidence type="ECO:0000256" key="6">
    <source>
        <dbReference type="ARBA" id="ARBA00022840"/>
    </source>
</evidence>
<dbReference type="InterPro" id="IPR000700">
    <property type="entry name" value="PAS-assoc_C"/>
</dbReference>
<dbReference type="AlphaFoldDB" id="A0A2W7QL50"/>
<dbReference type="SUPFAM" id="SSF55874">
    <property type="entry name" value="ATPase domain of HSP90 chaperone/DNA topoisomerase II/histidine kinase"/>
    <property type="match status" value="1"/>
</dbReference>
<dbReference type="InterPro" id="IPR000014">
    <property type="entry name" value="PAS"/>
</dbReference>
<sequence>MGLHYTSPNSAAAVPQISDPYLALADAQTFLQRSTPARLNKDIDTALAMIGQAHGADRAVLFRIKDMVFVENTHEWLAPGIKPMQQGLKETPYYAGEAFWAAFRRDGVLLLSDIASVPAGCDMHKMLVEQEIKSLVAAPIWSADDIAGFVALDYCKAPRVLDARDGALLRSFAASLGAALDLQCSDKQRTALSAELKTVQDRVSTYVRALPELLIKADRNGVVIGFHQRPPLILALNPVEVIGLPPEAFLPPHVARIARLAMAQVDANGRSETHDYSITINGQRRRFALHATRRRKAKPAHLQGYLFVIRDITATYHQTHRTRLLARAADLSSNLVMLTDENRRLTWMNPAAVSRTGISLEDALGRHPRDVLRLEQGTDNSSHDLYDVLTLTDYFKKDVAAKSWNGLPYWVDLTVQPLHESDGELEGYLVVASDISLHKLSESRALRERTNTMEMSEDTISISQPDGHFTYMNPALRRILNIPADAPIEGLTWNDVNPPTVNDRFSEILPVLYAQGQWNGEIAMPQQGAPDRYFDVAIWVQDDGSFLTIGRETTARKATEKHNALLREQLQIAQSRQQMAQLAGGLAHDIFNYMAVNLHAIEALKPQIGDASDENLARMEAATTQVLSLAKTMSKLGKRSVAYSVTDICPIVKQAAELISPSLGGDAVLTLDLPDTPIDIVCDRTELMQALVNLLINARDALQDGTDTNPQITVHVRQAPPVANNFSLDVGTISTQSRYVQVDICDTGIGLCEDSRTKMFDPYFTTKGENGTGLGMSIVSRILLENKAALRIQSEQGKGTCMQIFWPIAAPDTAAQSELSESAQALSLKGLSVLLVDHQEAGLIEMSHVLSRNGAEVVSCPCPEDAIEALMEDPNFCDVIVINGNGAPGPLAKLTDHADLNCPIILTTTDKKLHFATHGMQNENITLLQKPFSASALVTLLHDATLRRH</sequence>
<dbReference type="InterPro" id="IPR013656">
    <property type="entry name" value="PAS_4"/>
</dbReference>
<evidence type="ECO:0000313" key="13">
    <source>
        <dbReference type="EMBL" id="PZX41979.1"/>
    </source>
</evidence>
<dbReference type="InterPro" id="IPR004358">
    <property type="entry name" value="Sig_transdc_His_kin-like_C"/>
</dbReference>
<evidence type="ECO:0000259" key="12">
    <source>
        <dbReference type="PROSITE" id="PS50113"/>
    </source>
</evidence>
<dbReference type="GO" id="GO:0004673">
    <property type="term" value="F:protein histidine kinase activity"/>
    <property type="evidence" value="ECO:0007669"/>
    <property type="project" value="UniProtKB-EC"/>
</dbReference>
<gene>
    <name evidence="13" type="ORF">LY56_02271</name>
</gene>
<dbReference type="InterPro" id="IPR035965">
    <property type="entry name" value="PAS-like_dom_sf"/>
</dbReference>
<comment type="caution">
    <text evidence="8">Lacks conserved residue(s) required for the propagation of feature annotation.</text>
</comment>
<dbReference type="Pfam" id="PF02518">
    <property type="entry name" value="HATPase_c"/>
    <property type="match status" value="1"/>
</dbReference>
<evidence type="ECO:0000313" key="14">
    <source>
        <dbReference type="Proteomes" id="UP000249364"/>
    </source>
</evidence>
<dbReference type="OrthoDB" id="9796100at2"/>
<keyword evidence="4" id="KW-0547">Nucleotide-binding</keyword>
<reference evidence="13 14" key="1">
    <citation type="submission" date="2018-06" db="EMBL/GenBank/DDBJ databases">
        <title>Genomic Encyclopedia of Archaeal and Bacterial Type Strains, Phase II (KMG-II): from individual species to whole genera.</title>
        <authorList>
            <person name="Goeker M."/>
        </authorList>
    </citation>
    <scope>NUCLEOTIDE SEQUENCE [LARGE SCALE GENOMIC DNA]</scope>
    <source>
        <strain evidence="13 14">DSM 13087</strain>
    </source>
</reference>
<dbReference type="EMBL" id="QKZQ01000010">
    <property type="protein sequence ID" value="PZX41979.1"/>
    <property type="molecule type" value="Genomic_DNA"/>
</dbReference>
<evidence type="ECO:0000256" key="7">
    <source>
        <dbReference type="ARBA" id="ARBA00023012"/>
    </source>
</evidence>
<evidence type="ECO:0000256" key="3">
    <source>
        <dbReference type="ARBA" id="ARBA00022679"/>
    </source>
</evidence>
<protein>
    <recommendedName>
        <fullName evidence="2">histidine kinase</fullName>
        <ecNumber evidence="2">2.7.13.3</ecNumber>
    </recommendedName>
</protein>
<dbReference type="Gene3D" id="3.30.450.20">
    <property type="entry name" value="PAS domain"/>
    <property type="match status" value="3"/>
</dbReference>
<evidence type="ECO:0000259" key="10">
    <source>
        <dbReference type="PROSITE" id="PS50110"/>
    </source>
</evidence>
<dbReference type="SUPFAM" id="SSF55781">
    <property type="entry name" value="GAF domain-like"/>
    <property type="match status" value="1"/>
</dbReference>
<dbReference type="PROSITE" id="PS50109">
    <property type="entry name" value="HIS_KIN"/>
    <property type="match status" value="1"/>
</dbReference>
<organism evidence="13 14">
    <name type="scientific">Roseinatronobacter thiooxidans</name>
    <dbReference type="NCBI Taxonomy" id="121821"/>
    <lineage>
        <taxon>Bacteria</taxon>
        <taxon>Pseudomonadati</taxon>
        <taxon>Pseudomonadota</taxon>
        <taxon>Alphaproteobacteria</taxon>
        <taxon>Rhodobacterales</taxon>
        <taxon>Paracoccaceae</taxon>
        <taxon>Roseinatronobacter</taxon>
    </lineage>
</organism>
<dbReference type="InterPro" id="IPR029016">
    <property type="entry name" value="GAF-like_dom_sf"/>
</dbReference>
<dbReference type="SUPFAM" id="SSF55785">
    <property type="entry name" value="PYP-like sensor domain (PAS domain)"/>
    <property type="match status" value="3"/>
</dbReference>
<dbReference type="CDD" id="cd00130">
    <property type="entry name" value="PAS"/>
    <property type="match status" value="2"/>
</dbReference>
<dbReference type="PROSITE" id="PS50110">
    <property type="entry name" value="RESPONSE_REGULATORY"/>
    <property type="match status" value="1"/>
</dbReference>
<comment type="catalytic activity">
    <reaction evidence="1">
        <text>ATP + protein L-histidine = ADP + protein N-phospho-L-histidine.</text>
        <dbReference type="EC" id="2.7.13.3"/>
    </reaction>
</comment>
<dbReference type="Pfam" id="PF08448">
    <property type="entry name" value="PAS_4"/>
    <property type="match status" value="2"/>
</dbReference>
<dbReference type="SUPFAM" id="SSF52172">
    <property type="entry name" value="CheY-like"/>
    <property type="match status" value="1"/>
</dbReference>
<dbReference type="Pfam" id="PF01590">
    <property type="entry name" value="GAF"/>
    <property type="match status" value="1"/>
</dbReference>
<evidence type="ECO:0000259" key="9">
    <source>
        <dbReference type="PROSITE" id="PS50109"/>
    </source>
</evidence>
<dbReference type="Gene3D" id="3.40.50.2300">
    <property type="match status" value="1"/>
</dbReference>
<keyword evidence="6" id="KW-0067">ATP-binding</keyword>
<dbReference type="PROSITE" id="PS50113">
    <property type="entry name" value="PAC"/>
    <property type="match status" value="1"/>
</dbReference>
<dbReference type="EC" id="2.7.13.3" evidence="2"/>
<dbReference type="PANTHER" id="PTHR43065">
    <property type="entry name" value="SENSOR HISTIDINE KINASE"/>
    <property type="match status" value="1"/>
</dbReference>
<dbReference type="InterPro" id="IPR003018">
    <property type="entry name" value="GAF"/>
</dbReference>
<evidence type="ECO:0000256" key="2">
    <source>
        <dbReference type="ARBA" id="ARBA00012438"/>
    </source>
</evidence>
<evidence type="ECO:0000259" key="11">
    <source>
        <dbReference type="PROSITE" id="PS50112"/>
    </source>
</evidence>
<dbReference type="InterPro" id="IPR011006">
    <property type="entry name" value="CheY-like_superfamily"/>
</dbReference>
<evidence type="ECO:0000256" key="4">
    <source>
        <dbReference type="ARBA" id="ARBA00022741"/>
    </source>
</evidence>